<sequence length="437" mass="52062">MSKPGYSHYLSRKEEEQGEIVDSKPPNKDYKASEERSHRPKRRRDYDEKDYDRRDHDRRDRRRYDSRRDEHREGFRDDHRDDHRGRREDHRDRRDERREDRRQKYQRYEEKRDRRGNRIEPEGIALNSEQNEYKHDRVRSPEREKQKDFSRKKFDDSTGSRKEDYGRGSHNFYTERDNKIVIKPSRFEPHIPNDHFQPKIEQPPKTLEASKALPSVQSILAPSNTQRSPSPSSSSHSSMSIESAPEKPKEKETKSILLEKSNFNILSYFYDESKRSRKKGLHQVFGEKNELYSADPLYKNYVQEVNSMYSAEITKNKELFSNNIETLKKCNEEISNANLEEITRKITEVSQSKKISDLQTVPLLYVKPSSHSTSLSKLKETLKSNMDRESQLRKKLRKIQMDQETCDMNIRKFDFSISLEKAHIEANKALIQGQEDQ</sequence>
<comment type="caution">
    <text evidence="2">The sequence shown here is derived from an EMBL/GenBank/DDBJ whole genome shotgun (WGS) entry which is preliminary data.</text>
</comment>
<feature type="compositionally biased region" description="Basic and acidic residues" evidence="1">
    <location>
        <begin position="131"/>
        <end position="198"/>
    </location>
</feature>
<name>A0AAD1XBL6_EUPCR</name>
<feature type="compositionally biased region" description="Low complexity" evidence="1">
    <location>
        <begin position="222"/>
        <end position="243"/>
    </location>
</feature>
<proteinExistence type="predicted"/>
<protein>
    <submittedName>
        <fullName evidence="2">Uncharacterized protein</fullName>
    </submittedName>
</protein>
<evidence type="ECO:0000313" key="2">
    <source>
        <dbReference type="EMBL" id="CAI2370314.1"/>
    </source>
</evidence>
<evidence type="ECO:0000256" key="1">
    <source>
        <dbReference type="SAM" id="MobiDB-lite"/>
    </source>
</evidence>
<organism evidence="2 3">
    <name type="scientific">Euplotes crassus</name>
    <dbReference type="NCBI Taxonomy" id="5936"/>
    <lineage>
        <taxon>Eukaryota</taxon>
        <taxon>Sar</taxon>
        <taxon>Alveolata</taxon>
        <taxon>Ciliophora</taxon>
        <taxon>Intramacronucleata</taxon>
        <taxon>Spirotrichea</taxon>
        <taxon>Hypotrichia</taxon>
        <taxon>Euplotida</taxon>
        <taxon>Euplotidae</taxon>
        <taxon>Moneuplotes</taxon>
    </lineage>
</organism>
<reference evidence="2" key="1">
    <citation type="submission" date="2023-07" db="EMBL/GenBank/DDBJ databases">
        <authorList>
            <consortium name="AG Swart"/>
            <person name="Singh M."/>
            <person name="Singh A."/>
            <person name="Seah K."/>
            <person name="Emmerich C."/>
        </authorList>
    </citation>
    <scope>NUCLEOTIDE SEQUENCE</scope>
    <source>
        <strain evidence="2">DP1</strain>
    </source>
</reference>
<dbReference type="AlphaFoldDB" id="A0AAD1XBL6"/>
<evidence type="ECO:0000313" key="3">
    <source>
        <dbReference type="Proteomes" id="UP001295684"/>
    </source>
</evidence>
<feature type="compositionally biased region" description="Basic and acidic residues" evidence="1">
    <location>
        <begin position="244"/>
        <end position="254"/>
    </location>
</feature>
<accession>A0AAD1XBL6</accession>
<feature type="region of interest" description="Disordered" evidence="1">
    <location>
        <begin position="1"/>
        <end position="255"/>
    </location>
</feature>
<dbReference type="EMBL" id="CAMPGE010011484">
    <property type="protein sequence ID" value="CAI2370314.1"/>
    <property type="molecule type" value="Genomic_DNA"/>
</dbReference>
<feature type="compositionally biased region" description="Basic and acidic residues" evidence="1">
    <location>
        <begin position="44"/>
        <end position="121"/>
    </location>
</feature>
<dbReference type="Proteomes" id="UP001295684">
    <property type="component" value="Unassembled WGS sequence"/>
</dbReference>
<gene>
    <name evidence="2" type="ORF">ECRASSUSDP1_LOCUS11625</name>
</gene>
<feature type="compositionally biased region" description="Basic and acidic residues" evidence="1">
    <location>
        <begin position="11"/>
        <end position="37"/>
    </location>
</feature>
<keyword evidence="3" id="KW-1185">Reference proteome</keyword>